<proteinExistence type="predicted"/>
<sequence length="150" mass="16734">MSSERPVASFRFLLEIAKPGEKSEIAGGFSEVSGLESSIEFEEYHEGGVNDFVHIFPKKPKFVPLVLKRGLSQTSTLWDWYAEVRDGKIVRKSGSILLLNDDKTVLAKWDFSNAYPVRWGGPVLKANQSEIAVESIELVHTGLKLAIKNN</sequence>
<dbReference type="RefSeq" id="WP_161262875.1">
    <property type="nucleotide sequence ID" value="NZ_JAFBDC010000014.1"/>
</dbReference>
<dbReference type="OrthoDB" id="73314at2"/>
<accession>A0A845LFG9</accession>
<evidence type="ECO:0000313" key="1">
    <source>
        <dbReference type="EMBL" id="MZP44311.1"/>
    </source>
</evidence>
<gene>
    <name evidence="1" type="ORF">GTO89_14850</name>
</gene>
<dbReference type="InterPro" id="IPR011747">
    <property type="entry name" value="CHP02241"/>
</dbReference>
<comment type="caution">
    <text evidence="1">The sequence shown here is derived from an EMBL/GenBank/DDBJ whole genome shotgun (WGS) entry which is preliminary data.</text>
</comment>
<protein>
    <submittedName>
        <fullName evidence="1">Phage tail protein</fullName>
    </submittedName>
</protein>
<organism evidence="1 2">
    <name type="scientific">Heliomicrobium gestii</name>
    <name type="common">Heliobacterium gestii</name>
    <dbReference type="NCBI Taxonomy" id="2699"/>
    <lineage>
        <taxon>Bacteria</taxon>
        <taxon>Bacillati</taxon>
        <taxon>Bacillota</taxon>
        <taxon>Clostridia</taxon>
        <taxon>Eubacteriales</taxon>
        <taxon>Heliobacteriaceae</taxon>
        <taxon>Heliomicrobium</taxon>
    </lineage>
</organism>
<dbReference type="NCBIfam" id="TIGR02241">
    <property type="entry name" value="conserved hypothetical phage tail region protein"/>
    <property type="match status" value="1"/>
</dbReference>
<dbReference type="PANTHER" id="PTHR38009:SF1">
    <property type="entry name" value="CONSERVED HYPOTHETICAL PHAGE TAIL PROTEIN"/>
    <property type="match status" value="1"/>
</dbReference>
<evidence type="ECO:0000313" key="2">
    <source>
        <dbReference type="Proteomes" id="UP000471031"/>
    </source>
</evidence>
<dbReference type="PANTHER" id="PTHR38009">
    <property type="entry name" value="CONSERVED HYPOTHETICAL PHAGE TAIL PROTEIN"/>
    <property type="match status" value="1"/>
</dbReference>
<dbReference type="GO" id="GO:0005198">
    <property type="term" value="F:structural molecule activity"/>
    <property type="evidence" value="ECO:0007669"/>
    <property type="project" value="InterPro"/>
</dbReference>
<dbReference type="Pfam" id="PF06841">
    <property type="entry name" value="Phage_T4_gp19"/>
    <property type="match status" value="1"/>
</dbReference>
<dbReference type="Proteomes" id="UP000471031">
    <property type="component" value="Unassembled WGS sequence"/>
</dbReference>
<name>A0A845LFG9_HELGE</name>
<keyword evidence="2" id="KW-1185">Reference proteome</keyword>
<dbReference type="AlphaFoldDB" id="A0A845LFG9"/>
<reference evidence="1 2" key="1">
    <citation type="submission" date="2020-01" db="EMBL/GenBank/DDBJ databases">
        <title>Whole genome sequence of Heliobacterium gestii DSM 11169.</title>
        <authorList>
            <person name="Kyndt J.A."/>
            <person name="Meyer T.E."/>
        </authorList>
    </citation>
    <scope>NUCLEOTIDE SEQUENCE [LARGE SCALE GENOMIC DNA]</scope>
    <source>
        <strain evidence="1 2">DSM 11169</strain>
    </source>
</reference>
<dbReference type="EMBL" id="WXEX01000014">
    <property type="protein sequence ID" value="MZP44311.1"/>
    <property type="molecule type" value="Genomic_DNA"/>
</dbReference>
<dbReference type="InterPro" id="IPR010667">
    <property type="entry name" value="Phage_T4_Gp19"/>
</dbReference>